<keyword evidence="6 10" id="KW-1133">Transmembrane helix</keyword>
<dbReference type="GO" id="GO:0032715">
    <property type="term" value="P:negative regulation of interleukin-6 production"/>
    <property type="evidence" value="ECO:0007669"/>
    <property type="project" value="Ensembl"/>
</dbReference>
<evidence type="ECO:0000256" key="10">
    <source>
        <dbReference type="SAM" id="Phobius"/>
    </source>
</evidence>
<sequence length="582" mass="65049">MNCSWEPLEDLGAPSTLHFQSQKYHLNRTQVVAVPAGRSWVTIPRELFTEFDTLLVWGAKAGGPLWPPISVDLETRVKLDAPRLSPDINFSEDDPLETTVQWAPPTWPHHQEDMVCQFYYRRCQEEAWTLLEPELKSIPLTPVEIQDLELATGYEMSGRCRMQVEEDLWGEWSPILSFQTPPSAPKDVWVSGNLCGPRAAEQEALLLWKAPGPCVQMSYRVQFWLGGREVLQEGTPCCSSSIPTQAEWAGVSAVNTSTREIFTNLSLACSGSAPHDVVVSSTTDSKELLVTWQQEARELWEHVVDWARDGDTPENLSWVRLPPGNLSVLLSDSGNFEKGVPYQITVTTVSPWGLAPAPSVWGFIEELAPLMGPELWRLQDAPSGIPTIAWREVPRHQLRGHLTHYTLCIQSETGFRVCTNVSGVTQNATLTNLHWGTFELWMTVSNMAGQGPPGPRIQLHLPDNTLKWKVLPGVLLLWGVPLMGLLLAISGSSFLLARCTHLWHKVLPHWVWENVPDPAKSNSGQPHIEEGLQARPLEDVPILEVQEMEPPPGMEPSQPLTTLDYGYEKHFLPTPEELGLLG</sequence>
<dbReference type="FunCoup" id="G3SVX0">
    <property type="interactions" value="31"/>
</dbReference>
<evidence type="ECO:0000256" key="6">
    <source>
        <dbReference type="ARBA" id="ARBA00022989"/>
    </source>
</evidence>
<dbReference type="SUPFAM" id="SSF49265">
    <property type="entry name" value="Fibronectin type III"/>
    <property type="match status" value="3"/>
</dbReference>
<name>G3SVX0_LOXAF</name>
<comment type="subcellular location">
    <subcellularLocation>
        <location evidence="1">Membrane</location>
        <topology evidence="1">Single-pass type I membrane protein</topology>
    </subcellularLocation>
</comment>
<accession>G3SVX0</accession>
<dbReference type="HOGENOM" id="CLU_029896_0_0_1"/>
<dbReference type="GO" id="GO:0032700">
    <property type="term" value="P:negative regulation of interleukin-17 production"/>
    <property type="evidence" value="ECO:0007669"/>
    <property type="project" value="Ensembl"/>
</dbReference>
<dbReference type="Proteomes" id="UP000007646">
    <property type="component" value="Unassembled WGS sequence"/>
</dbReference>
<dbReference type="PANTHER" id="PTHR48423">
    <property type="entry name" value="INTERLEUKIN-27 RECEPTOR SUBUNIT ALPHA"/>
    <property type="match status" value="1"/>
</dbReference>
<evidence type="ECO:0000256" key="2">
    <source>
        <dbReference type="ARBA" id="ARBA00008921"/>
    </source>
</evidence>
<dbReference type="GO" id="GO:2000317">
    <property type="term" value="P:negative regulation of T-helper 17 type immune response"/>
    <property type="evidence" value="ECO:0007669"/>
    <property type="project" value="Ensembl"/>
</dbReference>
<dbReference type="GO" id="GO:0043524">
    <property type="term" value="P:negative regulation of neuron apoptotic process"/>
    <property type="evidence" value="ECO:0007669"/>
    <property type="project" value="Ensembl"/>
</dbReference>
<evidence type="ECO:0000256" key="5">
    <source>
        <dbReference type="ARBA" id="ARBA00022737"/>
    </source>
</evidence>
<dbReference type="OMA" id="TCCCSLI"/>
<evidence type="ECO:0000256" key="1">
    <source>
        <dbReference type="ARBA" id="ARBA00004479"/>
    </source>
</evidence>
<keyword evidence="9" id="KW-0325">Glycoprotein</keyword>
<dbReference type="GeneTree" id="ENSGT00700000104610"/>
<reference evidence="12" key="3">
    <citation type="submission" date="2025-09" db="UniProtKB">
        <authorList>
            <consortium name="Ensembl"/>
        </authorList>
    </citation>
    <scope>IDENTIFICATION</scope>
    <source>
        <strain evidence="12">Isolate ISIS603380</strain>
    </source>
</reference>
<dbReference type="GO" id="GO:0005886">
    <property type="term" value="C:plasma membrane"/>
    <property type="evidence" value="ECO:0007669"/>
    <property type="project" value="UniProtKB-ARBA"/>
</dbReference>
<feature type="domain" description="Fibronectin type-III" evidence="11">
    <location>
        <begin position="82"/>
        <end position="183"/>
    </location>
</feature>
<dbReference type="GO" id="GO:0032729">
    <property type="term" value="P:positive regulation of type II interferon production"/>
    <property type="evidence" value="ECO:0007669"/>
    <property type="project" value="Ensembl"/>
</dbReference>
<keyword evidence="4" id="KW-0732">Signal</keyword>
<dbReference type="InterPro" id="IPR003961">
    <property type="entry name" value="FN3_dom"/>
</dbReference>
<dbReference type="InterPro" id="IPR036116">
    <property type="entry name" value="FN3_sf"/>
</dbReference>
<keyword evidence="3 10" id="KW-0812">Transmembrane</keyword>
<comment type="similarity">
    <text evidence="2">Belongs to the type I cytokine receptor family. Type 2 subfamily.</text>
</comment>
<keyword evidence="13" id="KW-1185">Reference proteome</keyword>
<reference evidence="12 13" key="1">
    <citation type="submission" date="2009-06" db="EMBL/GenBank/DDBJ databases">
        <title>The Genome Sequence of Loxodonta africana (African elephant).</title>
        <authorList>
            <person name="Di Palma F."/>
            <person name="Heiman D."/>
            <person name="Young S."/>
            <person name="Johnson J."/>
            <person name="Lander E.S."/>
            <person name="Lindblad-Toh K."/>
        </authorList>
    </citation>
    <scope>NUCLEOTIDE SEQUENCE [LARGE SCALE GENOMIC DNA]</scope>
    <source>
        <strain evidence="12 13">Isolate ISIS603380</strain>
    </source>
</reference>
<dbReference type="InterPro" id="IPR013783">
    <property type="entry name" value="Ig-like_fold"/>
</dbReference>
<evidence type="ECO:0000256" key="4">
    <source>
        <dbReference type="ARBA" id="ARBA00022729"/>
    </source>
</evidence>
<evidence type="ECO:0000256" key="9">
    <source>
        <dbReference type="ARBA" id="ARBA00023180"/>
    </source>
</evidence>
<evidence type="ECO:0000256" key="7">
    <source>
        <dbReference type="ARBA" id="ARBA00023136"/>
    </source>
</evidence>
<feature type="domain" description="Fibronectin type-III" evidence="11">
    <location>
        <begin position="273"/>
        <end position="370"/>
    </location>
</feature>
<evidence type="ECO:0000313" key="13">
    <source>
        <dbReference type="Proteomes" id="UP000007646"/>
    </source>
</evidence>
<organism evidence="12 13">
    <name type="scientific">Loxodonta africana</name>
    <name type="common">African elephant</name>
    <dbReference type="NCBI Taxonomy" id="9785"/>
    <lineage>
        <taxon>Eukaryota</taxon>
        <taxon>Metazoa</taxon>
        <taxon>Chordata</taxon>
        <taxon>Craniata</taxon>
        <taxon>Vertebrata</taxon>
        <taxon>Euteleostomi</taxon>
        <taxon>Mammalia</taxon>
        <taxon>Eutheria</taxon>
        <taxon>Afrotheria</taxon>
        <taxon>Proboscidea</taxon>
        <taxon>Elephantidae</taxon>
        <taxon>Loxodonta</taxon>
    </lineage>
</organism>
<proteinExistence type="inferred from homology"/>
<dbReference type="InParanoid" id="G3SVX0"/>
<keyword evidence="8" id="KW-0675">Receptor</keyword>
<gene>
    <name evidence="12" type="primary">IL27RA</name>
</gene>
<feature type="transmembrane region" description="Helical" evidence="10">
    <location>
        <begin position="475"/>
        <end position="497"/>
    </location>
</feature>
<dbReference type="STRING" id="9785.ENSLAFP00000004415"/>
<dbReference type="GO" id="GO:0002827">
    <property type="term" value="P:positive regulation of T-helper 1 type immune response"/>
    <property type="evidence" value="ECO:0007669"/>
    <property type="project" value="Ensembl"/>
</dbReference>
<dbReference type="GO" id="GO:0002829">
    <property type="term" value="P:negative regulation of type 2 immune response"/>
    <property type="evidence" value="ECO:0007669"/>
    <property type="project" value="Ensembl"/>
</dbReference>
<reference evidence="12" key="2">
    <citation type="submission" date="2025-08" db="UniProtKB">
        <authorList>
            <consortium name="Ensembl"/>
        </authorList>
    </citation>
    <scope>IDENTIFICATION</scope>
    <source>
        <strain evidence="12">Isolate ISIS603380</strain>
    </source>
</reference>
<dbReference type="GO" id="GO:0045509">
    <property type="term" value="F:interleukin-27 receptor activity"/>
    <property type="evidence" value="ECO:0007669"/>
    <property type="project" value="Ensembl"/>
</dbReference>
<dbReference type="InterPro" id="IPR052672">
    <property type="entry name" value="Type1_Cytokine_Rcpt_Type2"/>
</dbReference>
<dbReference type="GO" id="GO:0048302">
    <property type="term" value="P:regulation of isotype switching to IgG isotypes"/>
    <property type="evidence" value="ECO:0007669"/>
    <property type="project" value="Ensembl"/>
</dbReference>
<dbReference type="Ensembl" id="ENSLAFT00000005273.3">
    <property type="protein sequence ID" value="ENSLAFP00000004415.3"/>
    <property type="gene ID" value="ENSLAFG00000005271.3"/>
</dbReference>
<keyword evidence="5" id="KW-0677">Repeat</keyword>
<dbReference type="PROSITE" id="PS50853">
    <property type="entry name" value="FN3"/>
    <property type="match status" value="2"/>
</dbReference>
<evidence type="ECO:0000259" key="11">
    <source>
        <dbReference type="PROSITE" id="PS50853"/>
    </source>
</evidence>
<dbReference type="eggNOG" id="ENOG502RF72">
    <property type="taxonomic scope" value="Eukaryota"/>
</dbReference>
<dbReference type="Gene3D" id="2.60.40.10">
    <property type="entry name" value="Immunoglobulins"/>
    <property type="match status" value="3"/>
</dbReference>
<evidence type="ECO:0000256" key="3">
    <source>
        <dbReference type="ARBA" id="ARBA00022692"/>
    </source>
</evidence>
<protein>
    <submittedName>
        <fullName evidence="12">Interleukin 27 receptor subunit alpha</fullName>
    </submittedName>
</protein>
<dbReference type="GO" id="GO:0050830">
    <property type="term" value="P:defense response to Gram-positive bacterium"/>
    <property type="evidence" value="ECO:0007669"/>
    <property type="project" value="Ensembl"/>
</dbReference>
<keyword evidence="7 10" id="KW-0472">Membrane</keyword>
<dbReference type="GO" id="GO:2000408">
    <property type="term" value="P:negative regulation of T cell extravasation"/>
    <property type="evidence" value="ECO:0007669"/>
    <property type="project" value="Ensembl"/>
</dbReference>
<dbReference type="AlphaFoldDB" id="G3SVX0"/>
<dbReference type="PANTHER" id="PTHR48423:SF1">
    <property type="entry name" value="INTERLEUKIN-27 RECEPTOR SUBUNIT ALPHA"/>
    <property type="match status" value="1"/>
</dbReference>
<dbReference type="GO" id="GO:0032720">
    <property type="term" value="P:negative regulation of tumor necrosis factor production"/>
    <property type="evidence" value="ECO:0007669"/>
    <property type="project" value="Ensembl"/>
</dbReference>
<evidence type="ECO:0000313" key="12">
    <source>
        <dbReference type="Ensembl" id="ENSLAFP00000004415.3"/>
    </source>
</evidence>
<evidence type="ECO:0000256" key="8">
    <source>
        <dbReference type="ARBA" id="ARBA00023170"/>
    </source>
</evidence>